<organism evidence="8 9">
    <name type="scientific">Danxiaibacter flavus</name>
    <dbReference type="NCBI Taxonomy" id="3049108"/>
    <lineage>
        <taxon>Bacteria</taxon>
        <taxon>Pseudomonadati</taxon>
        <taxon>Bacteroidota</taxon>
        <taxon>Chitinophagia</taxon>
        <taxon>Chitinophagales</taxon>
        <taxon>Chitinophagaceae</taxon>
        <taxon>Danxiaibacter</taxon>
    </lineage>
</organism>
<dbReference type="InterPro" id="IPR005467">
    <property type="entry name" value="His_kinase_dom"/>
</dbReference>
<dbReference type="Pfam" id="PF07494">
    <property type="entry name" value="Reg_prop"/>
    <property type="match status" value="5"/>
</dbReference>
<dbReference type="Gene3D" id="1.10.287.130">
    <property type="match status" value="1"/>
</dbReference>
<sequence length="1043" mass="118722">MRKCLVLLLFSVLTICRGNAQPYYFTHYQVEDGLSNNAVLCMLQDHLGFMWFGTRDGLNRFDGLSYKIFRNDPGNKNSIGSNAIMCISEDSDKKIWVGTEKGLFIFDELTESFTQFKQAGNVSVLSVKVEGDDVYYITLYTLYRFNKKTKKLKRFVVNKEVTSYNILKDKSLWVCTSAGVVEKYNAQKDTFDVVYDMFNKSGYAVSKWIQSIYELDNGQLLVGTYNQGLKLLDTKTGIYKDILTLNADKTDIIVRDILAIDKNTYWIATQSGIYILNIATGTYSNLRKNYNDPYSLSDDIVHTLWRDKQGGIWAGTYFGGVNYYPKQEIVFKKYFPKTDSNSISGNAVSEMHRDKYNNLWIGTEDGGLNKYDPATGIFINFKPETNKQSVSYSNIHGMLVSGDTVWAGTYLHGLDILDKNGKRLHNYNTVNSSIGSNFICAMLKASNGDIIVATDKGAYRYLPAKNNFERITALPKAFFRALCEDKKGNIWGGTYGDGVYVYNVATGKSDHFYFSVNNNQSIASNIINYIYCDKDSVIWFATEGGLCRYRPETHALKIVTSRDGLPADVICAILEDNKNNLWLSTSKGLARFTPATKDVKIFTQSQGLLTDQFNYRSACKDDAGNMYFGSVKGMVSFNPDSITSNAFIPPVYITGFQVYNKELGIAKDHSPLTQSISFTKKLVLRHNQASFSIDFAALNFSAPSRMAYAYKLEGLDKGWTYLTTNRKAYFTELPPGKYTFIVKSLDDKNAMDNYTTLEIEILPQFWQTWWAYTLYVVASLLIIFFVIKFFIDRSRARNKRRLEKLAYEKEKENYEDKLNFFTNVAHEIKTPLTLIKGPMENIMDQIDELPAIKKSVELMSRNTERLMQLANQLLDFRKIEQNGFHLNFARTNVSALLHDHYIRFKPIAEKRKITVEFNYVDDLWAEADEEALNKIFSNLMDNAIKYAGSKAAITLEYANPQKDAYSIIFSNDGFLIPDENKDLIFQSFYRIKETSNNAGTGIGLTLSRSLAEMHGGTLILDRSSIEMNVFILTLPVHQGDNHK</sequence>
<dbReference type="InterPro" id="IPR004358">
    <property type="entry name" value="Sig_transdc_His_kin-like_C"/>
</dbReference>
<dbReference type="Pfam" id="PF00512">
    <property type="entry name" value="HisKA"/>
    <property type="match status" value="1"/>
</dbReference>
<dbReference type="InterPro" id="IPR011047">
    <property type="entry name" value="Quinoprotein_ADH-like_sf"/>
</dbReference>
<dbReference type="SUPFAM" id="SSF55874">
    <property type="entry name" value="ATPase domain of HSP90 chaperone/DNA topoisomerase II/histidine kinase"/>
    <property type="match status" value="1"/>
</dbReference>
<dbReference type="CDD" id="cd00075">
    <property type="entry name" value="HATPase"/>
    <property type="match status" value="1"/>
</dbReference>
<keyword evidence="5" id="KW-0812">Transmembrane</keyword>
<keyword evidence="4" id="KW-0175">Coiled coil</keyword>
<dbReference type="InterPro" id="IPR036890">
    <property type="entry name" value="HATPase_C_sf"/>
</dbReference>
<dbReference type="InterPro" id="IPR015943">
    <property type="entry name" value="WD40/YVTN_repeat-like_dom_sf"/>
</dbReference>
<accession>A0ABV3ZMC4</accession>
<dbReference type="Gene3D" id="3.30.565.10">
    <property type="entry name" value="Histidine kinase-like ATPase, C-terminal domain"/>
    <property type="match status" value="1"/>
</dbReference>
<evidence type="ECO:0000259" key="7">
    <source>
        <dbReference type="PROSITE" id="PS50109"/>
    </source>
</evidence>
<evidence type="ECO:0000256" key="4">
    <source>
        <dbReference type="SAM" id="Coils"/>
    </source>
</evidence>
<dbReference type="Gene3D" id="2.60.40.10">
    <property type="entry name" value="Immunoglobulins"/>
    <property type="match status" value="1"/>
</dbReference>
<dbReference type="Pfam" id="PF07495">
    <property type="entry name" value="Y_Y_Y"/>
    <property type="match status" value="1"/>
</dbReference>
<dbReference type="InterPro" id="IPR011110">
    <property type="entry name" value="Reg_prop"/>
</dbReference>
<keyword evidence="9" id="KW-1185">Reference proteome</keyword>
<evidence type="ECO:0000313" key="9">
    <source>
        <dbReference type="Proteomes" id="UP001560573"/>
    </source>
</evidence>
<dbReference type="SUPFAM" id="SSF63829">
    <property type="entry name" value="Calcium-dependent phosphotriesterase"/>
    <property type="match status" value="1"/>
</dbReference>
<dbReference type="Pfam" id="PF02518">
    <property type="entry name" value="HATPase_c"/>
    <property type="match status" value="1"/>
</dbReference>
<dbReference type="CDD" id="cd00082">
    <property type="entry name" value="HisKA"/>
    <property type="match status" value="1"/>
</dbReference>
<proteinExistence type="predicted"/>
<dbReference type="InterPro" id="IPR003594">
    <property type="entry name" value="HATPase_dom"/>
</dbReference>
<dbReference type="InterPro" id="IPR003661">
    <property type="entry name" value="HisK_dim/P_dom"/>
</dbReference>
<evidence type="ECO:0000313" key="8">
    <source>
        <dbReference type="EMBL" id="MEX6691037.1"/>
    </source>
</evidence>
<dbReference type="PRINTS" id="PR00344">
    <property type="entry name" value="BCTRLSENSOR"/>
</dbReference>
<protein>
    <recommendedName>
        <fullName evidence="2">histidine kinase</fullName>
        <ecNumber evidence="2">2.7.13.3</ecNumber>
    </recommendedName>
</protein>
<feature type="domain" description="Histidine kinase" evidence="7">
    <location>
        <begin position="823"/>
        <end position="1038"/>
    </location>
</feature>
<evidence type="ECO:0000256" key="6">
    <source>
        <dbReference type="SAM" id="SignalP"/>
    </source>
</evidence>
<evidence type="ECO:0000256" key="3">
    <source>
        <dbReference type="ARBA" id="ARBA00022553"/>
    </source>
</evidence>
<keyword evidence="5" id="KW-0472">Membrane</keyword>
<dbReference type="SUPFAM" id="SSF47384">
    <property type="entry name" value="Homodimeric domain of signal transducing histidine kinase"/>
    <property type="match status" value="1"/>
</dbReference>
<keyword evidence="6" id="KW-0732">Signal</keyword>
<feature type="signal peptide" evidence="6">
    <location>
        <begin position="1"/>
        <end position="20"/>
    </location>
</feature>
<evidence type="ECO:0000256" key="1">
    <source>
        <dbReference type="ARBA" id="ARBA00000085"/>
    </source>
</evidence>
<dbReference type="EC" id="2.7.13.3" evidence="2"/>
<dbReference type="InterPro" id="IPR013783">
    <property type="entry name" value="Ig-like_fold"/>
</dbReference>
<evidence type="ECO:0000256" key="2">
    <source>
        <dbReference type="ARBA" id="ARBA00012438"/>
    </source>
</evidence>
<feature type="coiled-coil region" evidence="4">
    <location>
        <begin position="797"/>
        <end position="824"/>
    </location>
</feature>
<feature type="transmembrane region" description="Helical" evidence="5">
    <location>
        <begin position="769"/>
        <end position="791"/>
    </location>
</feature>
<evidence type="ECO:0000256" key="5">
    <source>
        <dbReference type="SAM" id="Phobius"/>
    </source>
</evidence>
<dbReference type="InterPro" id="IPR036097">
    <property type="entry name" value="HisK_dim/P_sf"/>
</dbReference>
<dbReference type="PROSITE" id="PS50109">
    <property type="entry name" value="HIS_KIN"/>
    <property type="match status" value="1"/>
</dbReference>
<dbReference type="SMART" id="SM00388">
    <property type="entry name" value="HisKA"/>
    <property type="match status" value="1"/>
</dbReference>
<dbReference type="PANTHER" id="PTHR43547">
    <property type="entry name" value="TWO-COMPONENT HISTIDINE KINASE"/>
    <property type="match status" value="1"/>
</dbReference>
<dbReference type="SMART" id="SM00387">
    <property type="entry name" value="HATPase_c"/>
    <property type="match status" value="1"/>
</dbReference>
<keyword evidence="5" id="KW-1133">Transmembrane helix</keyword>
<gene>
    <name evidence="8" type="ORF">QTN47_26245</name>
</gene>
<dbReference type="Gene3D" id="2.130.10.10">
    <property type="entry name" value="YVTN repeat-like/Quinoprotein amine dehydrogenase"/>
    <property type="match status" value="2"/>
</dbReference>
<dbReference type="InterPro" id="IPR011123">
    <property type="entry name" value="Y_Y_Y"/>
</dbReference>
<comment type="caution">
    <text evidence="8">The sequence shown here is derived from an EMBL/GenBank/DDBJ whole genome shotgun (WGS) entry which is preliminary data.</text>
</comment>
<dbReference type="EMBL" id="JAULBC010000012">
    <property type="protein sequence ID" value="MEX6691037.1"/>
    <property type="molecule type" value="Genomic_DNA"/>
</dbReference>
<dbReference type="SUPFAM" id="SSF50998">
    <property type="entry name" value="Quinoprotein alcohol dehydrogenase-like"/>
    <property type="match status" value="1"/>
</dbReference>
<comment type="catalytic activity">
    <reaction evidence="1">
        <text>ATP + protein L-histidine = ADP + protein N-phospho-L-histidine.</text>
        <dbReference type="EC" id="2.7.13.3"/>
    </reaction>
</comment>
<keyword evidence="3" id="KW-0597">Phosphoprotein</keyword>
<dbReference type="PANTHER" id="PTHR43547:SF2">
    <property type="entry name" value="HYBRID SIGNAL TRANSDUCTION HISTIDINE KINASE C"/>
    <property type="match status" value="1"/>
</dbReference>
<reference evidence="8 9" key="1">
    <citation type="submission" date="2023-07" db="EMBL/GenBank/DDBJ databases">
        <authorList>
            <person name="Lian W.-H."/>
        </authorList>
    </citation>
    <scope>NUCLEOTIDE SEQUENCE [LARGE SCALE GENOMIC DNA]</scope>
    <source>
        <strain evidence="8 9">SYSU DXS3180</strain>
    </source>
</reference>
<dbReference type="RefSeq" id="WP_369332453.1">
    <property type="nucleotide sequence ID" value="NZ_JAULBC010000012.1"/>
</dbReference>
<dbReference type="SUPFAM" id="SSF101898">
    <property type="entry name" value="NHL repeat"/>
    <property type="match status" value="1"/>
</dbReference>
<feature type="chain" id="PRO_5046043648" description="histidine kinase" evidence="6">
    <location>
        <begin position="21"/>
        <end position="1043"/>
    </location>
</feature>
<name>A0ABV3ZMC4_9BACT</name>
<dbReference type="Proteomes" id="UP001560573">
    <property type="component" value="Unassembled WGS sequence"/>
</dbReference>